<sequence length="78" mass="8583">MIQVLAGTFLRLDEVYLPTKLEMENTVGFAVLTLLGEWISGIGMEAKRGKHGLDPIPSLRYDTRTYSSAPETAINDIG</sequence>
<evidence type="ECO:0000313" key="1">
    <source>
        <dbReference type="EMBL" id="TEY84049.1"/>
    </source>
</evidence>
<dbReference type="Proteomes" id="UP000297299">
    <property type="component" value="Unassembled WGS sequence"/>
</dbReference>
<keyword evidence="2" id="KW-1185">Reference proteome</keyword>
<evidence type="ECO:0000313" key="2">
    <source>
        <dbReference type="Proteomes" id="UP000297299"/>
    </source>
</evidence>
<dbReference type="EMBL" id="PHWZ01000022">
    <property type="protein sequence ID" value="TEY84049.1"/>
    <property type="molecule type" value="Genomic_DNA"/>
</dbReference>
<accession>A0A4Y8DEN4</accession>
<organism evidence="1 2">
    <name type="scientific">Botryotinia calthae</name>
    <dbReference type="NCBI Taxonomy" id="38488"/>
    <lineage>
        <taxon>Eukaryota</taxon>
        <taxon>Fungi</taxon>
        <taxon>Dikarya</taxon>
        <taxon>Ascomycota</taxon>
        <taxon>Pezizomycotina</taxon>
        <taxon>Leotiomycetes</taxon>
        <taxon>Helotiales</taxon>
        <taxon>Sclerotiniaceae</taxon>
        <taxon>Botryotinia</taxon>
    </lineage>
</organism>
<protein>
    <submittedName>
        <fullName evidence="1">Uncharacterized protein</fullName>
    </submittedName>
</protein>
<gene>
    <name evidence="1" type="ORF">BOTCAL_0022g00240</name>
</gene>
<proteinExistence type="predicted"/>
<name>A0A4Y8DEN4_9HELO</name>
<reference evidence="1 2" key="1">
    <citation type="submission" date="2017-11" db="EMBL/GenBank/DDBJ databases">
        <title>Comparative genomics of Botrytis spp.</title>
        <authorList>
            <person name="Valero-Jimenez C.A."/>
            <person name="Tapia P."/>
            <person name="Veloso J."/>
            <person name="Silva-Moreno E."/>
            <person name="Staats M."/>
            <person name="Valdes J.H."/>
            <person name="Van Kan J.A.L."/>
        </authorList>
    </citation>
    <scope>NUCLEOTIDE SEQUENCE [LARGE SCALE GENOMIC DNA]</scope>
    <source>
        <strain evidence="1 2">MUCL2830</strain>
    </source>
</reference>
<comment type="caution">
    <text evidence="1">The sequence shown here is derived from an EMBL/GenBank/DDBJ whole genome shotgun (WGS) entry which is preliminary data.</text>
</comment>
<dbReference type="AlphaFoldDB" id="A0A4Y8DEN4"/>